<name>A0A0R0M2N2_9MICR</name>
<gene>
    <name evidence="2" type="ORF">M153_2770001560</name>
</gene>
<dbReference type="OrthoDB" id="2194291at2759"/>
<dbReference type="InterPro" id="IPR043128">
    <property type="entry name" value="Rev_trsase/Diguanyl_cyclase"/>
</dbReference>
<dbReference type="VEuPathDB" id="MicrosporidiaDB:M153_2770001560"/>
<reference evidence="2 3" key="1">
    <citation type="submission" date="2015-07" db="EMBL/GenBank/DDBJ databases">
        <title>The genome of Pseudoloma neurophilia, a relevant intracellular parasite of the zebrafish.</title>
        <authorList>
            <person name="Ndikumana S."/>
            <person name="Pelin A."/>
            <person name="Sanders J."/>
            <person name="Corradi N."/>
        </authorList>
    </citation>
    <scope>NUCLEOTIDE SEQUENCE [LARGE SCALE GENOMIC DNA]</scope>
    <source>
        <strain evidence="2 3">MK1</strain>
    </source>
</reference>
<evidence type="ECO:0000313" key="2">
    <source>
        <dbReference type="EMBL" id="KRH94389.1"/>
    </source>
</evidence>
<evidence type="ECO:0000313" key="3">
    <source>
        <dbReference type="Proteomes" id="UP000051530"/>
    </source>
</evidence>
<dbReference type="InterPro" id="IPR051320">
    <property type="entry name" value="Viral_Replic_Matur_Polypro"/>
</dbReference>
<accession>A0A0R0M2N2</accession>
<protein>
    <submittedName>
        <fullName evidence="2">Pol polyprotein</fullName>
    </submittedName>
</protein>
<dbReference type="Pfam" id="PF00078">
    <property type="entry name" value="RVT_1"/>
    <property type="match status" value="1"/>
</dbReference>
<feature type="domain" description="Reverse transcriptase" evidence="1">
    <location>
        <begin position="1"/>
        <end position="122"/>
    </location>
</feature>
<dbReference type="Gene3D" id="3.30.70.270">
    <property type="match status" value="1"/>
</dbReference>
<proteinExistence type="predicted"/>
<evidence type="ECO:0000259" key="1">
    <source>
        <dbReference type="PROSITE" id="PS50878"/>
    </source>
</evidence>
<dbReference type="PANTHER" id="PTHR33064">
    <property type="entry name" value="POL PROTEIN"/>
    <property type="match status" value="1"/>
</dbReference>
<dbReference type="InterPro" id="IPR000477">
    <property type="entry name" value="RT_dom"/>
</dbReference>
<dbReference type="AlphaFoldDB" id="A0A0R0M2N2"/>
<comment type="caution">
    <text evidence="2">The sequence shown here is derived from an EMBL/GenBank/DDBJ whole genome shotgun (WGS) entry which is preliminary data.</text>
</comment>
<dbReference type="Proteomes" id="UP000051530">
    <property type="component" value="Unassembled WGS sequence"/>
</dbReference>
<dbReference type="InterPro" id="IPR043502">
    <property type="entry name" value="DNA/RNA_pol_sf"/>
</dbReference>
<dbReference type="EMBL" id="LGUB01000083">
    <property type="protein sequence ID" value="KRH94389.1"/>
    <property type="molecule type" value="Genomic_DNA"/>
</dbReference>
<keyword evidence="3" id="KW-1185">Reference proteome</keyword>
<dbReference type="CDD" id="cd01647">
    <property type="entry name" value="RT_LTR"/>
    <property type="match status" value="1"/>
</dbReference>
<dbReference type="PROSITE" id="PS50878">
    <property type="entry name" value="RT_POL"/>
    <property type="match status" value="1"/>
</dbReference>
<organism evidence="2 3">
    <name type="scientific">Pseudoloma neurophilia</name>
    <dbReference type="NCBI Taxonomy" id="146866"/>
    <lineage>
        <taxon>Eukaryota</taxon>
        <taxon>Fungi</taxon>
        <taxon>Fungi incertae sedis</taxon>
        <taxon>Microsporidia</taxon>
        <taxon>Pseudoloma</taxon>
    </lineage>
</organism>
<sequence length="138" mass="16134">MVGSTIFTKFDLRKGFYQILVKEEDRPKTSFVTPFGKYHWNRIPMGLKNSQKYFHNIISRVLSDIDNVAVFIDDIIIFTKIPEEHFDTINLVLKRLEENNIVINEDKNVNCVKQISYLGFTVSELGYAQDSHRLADFE</sequence>
<dbReference type="PANTHER" id="PTHR33064:SF37">
    <property type="entry name" value="RIBONUCLEASE H"/>
    <property type="match status" value="1"/>
</dbReference>
<dbReference type="SUPFAM" id="SSF56672">
    <property type="entry name" value="DNA/RNA polymerases"/>
    <property type="match status" value="1"/>
</dbReference>